<dbReference type="InterPro" id="IPR010810">
    <property type="entry name" value="Flagellin_hook_IN_motif"/>
</dbReference>
<dbReference type="RefSeq" id="WP_011343908.1">
    <property type="nucleotide sequence ID" value="NC_007503.1"/>
</dbReference>
<dbReference type="Pfam" id="PF02465">
    <property type="entry name" value="FliD_N"/>
    <property type="match status" value="1"/>
</dbReference>
<name>Q3ADF2_CARHZ</name>
<dbReference type="GO" id="GO:0009421">
    <property type="term" value="C:bacterial-type flagellum filament cap"/>
    <property type="evidence" value="ECO:0007669"/>
    <property type="project" value="InterPro"/>
</dbReference>
<keyword evidence="8" id="KW-0969">Cilium</keyword>
<reference evidence="8 9" key="1">
    <citation type="journal article" date="2005" name="PLoS Genet.">
        <title>Life in hot carbon monoxide: the complete genome sequence of Carboxydothermus hydrogenoformans Z-2901.</title>
        <authorList>
            <person name="Wu M."/>
            <person name="Ren Q."/>
            <person name="Durkin A.S."/>
            <person name="Daugherty S.C."/>
            <person name="Brinkac L.M."/>
            <person name="Dodson R.J."/>
            <person name="Madupu R."/>
            <person name="Sullivan S.A."/>
            <person name="Kolonay J.F."/>
            <person name="Haft D.H."/>
            <person name="Nelson W.C."/>
            <person name="Tallon L.J."/>
            <person name="Jones K.M."/>
            <person name="Ulrich L.E."/>
            <person name="Gonzalez J.M."/>
            <person name="Zhulin I.B."/>
            <person name="Robb F.T."/>
            <person name="Eisen J.A."/>
        </authorList>
    </citation>
    <scope>NUCLEOTIDE SEQUENCE [LARGE SCALE GENOMIC DNA]</scope>
    <source>
        <strain evidence="9">ATCC BAA-161 / DSM 6008 / Z-2901</strain>
    </source>
</reference>
<dbReference type="GO" id="GO:0071973">
    <property type="term" value="P:bacterial-type flagellum-dependent cell motility"/>
    <property type="evidence" value="ECO:0007669"/>
    <property type="project" value="TreeGrafter"/>
</dbReference>
<evidence type="ECO:0000256" key="5">
    <source>
        <dbReference type="RuleBase" id="RU362066"/>
    </source>
</evidence>
<dbReference type="GO" id="GO:0007155">
    <property type="term" value="P:cell adhesion"/>
    <property type="evidence" value="ECO:0007669"/>
    <property type="project" value="InterPro"/>
</dbReference>
<keyword evidence="8" id="KW-0966">Cell projection</keyword>
<dbReference type="AlphaFoldDB" id="Q3ADF2"/>
<comment type="function">
    <text evidence="5">Required for morphogenesis and for the elongation of the flagellar filament by facilitating polymerization of the flagellin monomers at the tip of growing filament. Forms a capping structure, which prevents flagellin subunits (transported through the central channel of the flagellum) from leaking out without polymerization at the distal end.</text>
</comment>
<evidence type="ECO:0000256" key="4">
    <source>
        <dbReference type="ARBA" id="ARBA00023143"/>
    </source>
</evidence>
<keyword evidence="8" id="KW-0282">Flagellum</keyword>
<dbReference type="HOGENOM" id="CLU_015182_4_0_9"/>
<dbReference type="Pfam" id="PF07196">
    <property type="entry name" value="Flagellin_IN"/>
    <property type="match status" value="1"/>
</dbReference>
<comment type="similarity">
    <text evidence="1 5">Belongs to the FliD family.</text>
</comment>
<keyword evidence="4 5" id="KW-0975">Bacterial flagellum</keyword>
<dbReference type="InParanoid" id="Q3ADF2"/>
<organism evidence="8 9">
    <name type="scientific">Carboxydothermus hydrogenoformans (strain ATCC BAA-161 / DSM 6008 / Z-2901)</name>
    <dbReference type="NCBI Taxonomy" id="246194"/>
    <lineage>
        <taxon>Bacteria</taxon>
        <taxon>Bacillati</taxon>
        <taxon>Bacillota</taxon>
        <taxon>Clostridia</taxon>
        <taxon>Thermoanaerobacterales</taxon>
        <taxon>Thermoanaerobacteraceae</taxon>
        <taxon>Carboxydothermus</taxon>
    </lineage>
</organism>
<dbReference type="Pfam" id="PF07195">
    <property type="entry name" value="FliD_C"/>
    <property type="match status" value="1"/>
</dbReference>
<dbReference type="InterPro" id="IPR040026">
    <property type="entry name" value="FliD"/>
</dbReference>
<dbReference type="Proteomes" id="UP000002706">
    <property type="component" value="Chromosome"/>
</dbReference>
<dbReference type="FunCoup" id="Q3ADF2">
    <property type="interactions" value="44"/>
</dbReference>
<feature type="domain" description="Flagellar hook-associated protein 2 N-terminal" evidence="6">
    <location>
        <begin position="10"/>
        <end position="105"/>
    </location>
</feature>
<comment type="subunit">
    <text evidence="2 5">Homopentamer.</text>
</comment>
<keyword evidence="9" id="KW-1185">Reference proteome</keyword>
<evidence type="ECO:0000256" key="2">
    <source>
        <dbReference type="ARBA" id="ARBA00011255"/>
    </source>
</evidence>
<evidence type="ECO:0000313" key="9">
    <source>
        <dbReference type="Proteomes" id="UP000002706"/>
    </source>
</evidence>
<protein>
    <recommendedName>
        <fullName evidence="5">Flagellar hook-associated protein 2</fullName>
        <shortName evidence="5">HAP2</shortName>
    </recommendedName>
    <alternativeName>
        <fullName evidence="5">Flagellar cap protein</fullName>
    </alternativeName>
</protein>
<evidence type="ECO:0000259" key="6">
    <source>
        <dbReference type="Pfam" id="PF02465"/>
    </source>
</evidence>
<evidence type="ECO:0000256" key="1">
    <source>
        <dbReference type="ARBA" id="ARBA00009764"/>
    </source>
</evidence>
<dbReference type="EMBL" id="CP000141">
    <property type="protein sequence ID" value="ABB13796.1"/>
    <property type="molecule type" value="Genomic_DNA"/>
</dbReference>
<accession>Q3ADF2</accession>
<keyword evidence="5" id="KW-0964">Secreted</keyword>
<evidence type="ECO:0000259" key="7">
    <source>
        <dbReference type="Pfam" id="PF07195"/>
    </source>
</evidence>
<dbReference type="GO" id="GO:0009424">
    <property type="term" value="C:bacterial-type flagellum hook"/>
    <property type="evidence" value="ECO:0007669"/>
    <property type="project" value="UniProtKB-UniRule"/>
</dbReference>
<dbReference type="eggNOG" id="COG1345">
    <property type="taxonomic scope" value="Bacteria"/>
</dbReference>
<dbReference type="InterPro" id="IPR003481">
    <property type="entry name" value="FliD_N"/>
</dbReference>
<keyword evidence="3" id="KW-0175">Coiled coil</keyword>
<evidence type="ECO:0000256" key="3">
    <source>
        <dbReference type="ARBA" id="ARBA00023054"/>
    </source>
</evidence>
<dbReference type="InterPro" id="IPR010809">
    <property type="entry name" value="FliD_C"/>
</dbReference>
<evidence type="ECO:0000313" key="8">
    <source>
        <dbReference type="EMBL" id="ABB13796.1"/>
    </source>
</evidence>
<dbReference type="KEGG" id="chy:CHY_0985"/>
<dbReference type="OrthoDB" id="9776025at2"/>
<feature type="domain" description="Flagellar hook-associated protein 2 C-terminal" evidence="7">
    <location>
        <begin position="220"/>
        <end position="457"/>
    </location>
</feature>
<dbReference type="STRING" id="246194.CHY_0985"/>
<sequence>MPIQIGGLASGLDTNKIVEQLMQIERKPLERLEQRKANLEAVRKAWSEIKTKLSTLYSTLQSLQSASLYTSLTATSSDTTILTASAQSTAVKGSYTIEVQSVATSYVIGSNQQTSITATLNLNPTSFKIAIGGVVQKDSQGNDIVISIDSTDSLVSIRDKINNAKAGVTASIVDNRLLLTANVTGSANSISFTAVSGDALQALGIADANGNAVNVVQSGVDAKLIINGLTVIRSSNTISDAIYGVTLNVKKIGTVSVTVDNDTASIIEKIKTFVNQYNDLMNDLATKTAYDPNTKTKGVLQGDATAQQIMFQLRQIVGSAVSGLTDTATYNGKTVTLNSLMAIGISTSGKEATLSLDENKLTELIKQNAQAVGKIFTNTANNGIIDNLKPYVESLAVYATANGVHTDAILVTKDKSLADQLKYLQEQIDRFNDYLTRKEEELWNKFTQLEKVMSGLQAQSNWLAAQVSSLTGANKK</sequence>
<proteinExistence type="inferred from homology"/>
<comment type="subcellular location">
    <subcellularLocation>
        <location evidence="5">Secreted</location>
    </subcellularLocation>
    <subcellularLocation>
        <location evidence="5">Bacterial flagellum</location>
    </subcellularLocation>
</comment>
<dbReference type="PANTHER" id="PTHR30288">
    <property type="entry name" value="FLAGELLAR CAP/ASSEMBLY PROTEIN FLID"/>
    <property type="match status" value="1"/>
</dbReference>
<gene>
    <name evidence="8" type="primary">fliD</name>
    <name evidence="8" type="ordered locus">CHY_0985</name>
</gene>
<dbReference type="PANTHER" id="PTHR30288:SF0">
    <property type="entry name" value="FLAGELLAR HOOK-ASSOCIATED PROTEIN 2"/>
    <property type="match status" value="1"/>
</dbReference>
<dbReference type="GO" id="GO:0005576">
    <property type="term" value="C:extracellular region"/>
    <property type="evidence" value="ECO:0007669"/>
    <property type="project" value="UniProtKB-SubCell"/>
</dbReference>